<dbReference type="AlphaFoldDB" id="A0A6C0CSV6"/>
<proteinExistence type="predicted"/>
<evidence type="ECO:0000313" key="1">
    <source>
        <dbReference type="EMBL" id="QHT07541.1"/>
    </source>
</evidence>
<reference evidence="1" key="1">
    <citation type="journal article" date="2020" name="Nature">
        <title>Giant virus diversity and host interactions through global metagenomics.</title>
        <authorList>
            <person name="Schulz F."/>
            <person name="Roux S."/>
            <person name="Paez-Espino D."/>
            <person name="Jungbluth S."/>
            <person name="Walsh D.A."/>
            <person name="Denef V.J."/>
            <person name="McMahon K.D."/>
            <person name="Konstantinidis K.T."/>
            <person name="Eloe-Fadrosh E.A."/>
            <person name="Kyrpides N.C."/>
            <person name="Woyke T."/>
        </authorList>
    </citation>
    <scope>NUCLEOTIDE SEQUENCE</scope>
    <source>
        <strain evidence="1">GVMAG-M-3300021963-12</strain>
    </source>
</reference>
<sequence length="63" mass="7202">MEEEFTGLFCDCCQHLIPNERDAYEHEPSGVLVCEECHEILLNSPTETEDMDVEDLISKLTIS</sequence>
<accession>A0A6C0CSV6</accession>
<dbReference type="EMBL" id="MN739482">
    <property type="protein sequence ID" value="QHT07541.1"/>
    <property type="molecule type" value="Genomic_DNA"/>
</dbReference>
<name>A0A6C0CSV6_9ZZZZ</name>
<protein>
    <submittedName>
        <fullName evidence="1">Uncharacterized protein</fullName>
    </submittedName>
</protein>
<organism evidence="1">
    <name type="scientific">viral metagenome</name>
    <dbReference type="NCBI Taxonomy" id="1070528"/>
    <lineage>
        <taxon>unclassified sequences</taxon>
        <taxon>metagenomes</taxon>
        <taxon>organismal metagenomes</taxon>
    </lineage>
</organism>